<keyword evidence="7 16" id="KW-0548">Nucleotidyltransferase</keyword>
<keyword evidence="14" id="KW-0597">Phosphoprotein</keyword>
<dbReference type="GO" id="GO:0005525">
    <property type="term" value="F:GTP binding"/>
    <property type="evidence" value="ECO:0007669"/>
    <property type="project" value="UniProtKB-KW"/>
</dbReference>
<dbReference type="PROSITE" id="PS00301">
    <property type="entry name" value="G_TR_1"/>
    <property type="match status" value="1"/>
</dbReference>
<dbReference type="HAMAP" id="MF_00065">
    <property type="entry name" value="Adenylyl_sulf_kinase"/>
    <property type="match status" value="1"/>
</dbReference>
<evidence type="ECO:0000256" key="10">
    <source>
        <dbReference type="ARBA" id="ARBA00023134"/>
    </source>
</evidence>
<organism evidence="16 17">
    <name type="scientific">Acetobacter pasteurianus NBRC 3188</name>
    <dbReference type="NCBI Taxonomy" id="1226663"/>
    <lineage>
        <taxon>Bacteria</taxon>
        <taxon>Pseudomonadati</taxon>
        <taxon>Pseudomonadota</taxon>
        <taxon>Alphaproteobacteria</taxon>
        <taxon>Acetobacterales</taxon>
        <taxon>Acetobacteraceae</taxon>
        <taxon>Acetobacter</taxon>
    </lineage>
</organism>
<keyword evidence="11" id="KW-0511">Multifunctional enzyme</keyword>
<dbReference type="UniPathway" id="UPA00140">
    <property type="reaction ID" value="UER00205"/>
</dbReference>
<evidence type="ECO:0000313" key="16">
    <source>
        <dbReference type="EMBL" id="GCD52350.1"/>
    </source>
</evidence>
<reference evidence="16 17" key="1">
    <citation type="submission" date="2016-06" db="EMBL/GenBank/DDBJ databases">
        <title>Acetobacter pasteurianus NBRC 3188 whole genome sequencing project.</title>
        <authorList>
            <person name="Matsutani M."/>
            <person name="Shiwa Y."/>
            <person name="Okamoto-Kainuma A."/>
            <person name="Ishikawa M."/>
            <person name="Koizumi Y."/>
            <person name="Yoshikawa H."/>
            <person name="Yakushi T."/>
            <person name="Matsushita K."/>
        </authorList>
    </citation>
    <scope>NUCLEOTIDE SEQUENCE [LARGE SCALE GENOMIC DNA]</scope>
    <source>
        <strain evidence="16 17">NBRC 3188</strain>
    </source>
</reference>
<comment type="similarity">
    <text evidence="14">Belongs to the APS kinase family.</text>
</comment>
<dbReference type="GO" id="GO:0000103">
    <property type="term" value="P:sulfate assimilation"/>
    <property type="evidence" value="ECO:0007669"/>
    <property type="project" value="UniProtKB-UniRule"/>
</dbReference>
<protein>
    <recommendedName>
        <fullName evidence="14">Adenylyl-sulfate kinase</fullName>
        <ecNumber evidence="14">2.7.1.25</ecNumber>
    </recommendedName>
    <alternativeName>
        <fullName evidence="14">APS kinase</fullName>
    </alternativeName>
    <alternativeName>
        <fullName evidence="14">ATP adenosine-5'-phosphosulfate 3'-phosphotransferase</fullName>
    </alternativeName>
    <alternativeName>
        <fullName evidence="14">Adenosine-5'-phosphosulfate kinase</fullName>
    </alternativeName>
</protein>
<accession>A0A401WSR0</accession>
<dbReference type="InterPro" id="IPR059117">
    <property type="entry name" value="APS_kinase_dom"/>
</dbReference>
<dbReference type="Gene3D" id="3.40.50.300">
    <property type="entry name" value="P-loop containing nucleotide triphosphate hydrolases"/>
    <property type="match status" value="2"/>
</dbReference>
<name>A0A401WSR0_ACEPA</name>
<dbReference type="NCBIfam" id="TIGR02034">
    <property type="entry name" value="CysN"/>
    <property type="match status" value="1"/>
</dbReference>
<dbReference type="InterPro" id="IPR031157">
    <property type="entry name" value="G_TR_CS"/>
</dbReference>
<evidence type="ECO:0000256" key="7">
    <source>
        <dbReference type="ARBA" id="ARBA00022695"/>
    </source>
</evidence>
<evidence type="ECO:0000256" key="2">
    <source>
        <dbReference type="ARBA" id="ARBA00002357"/>
    </source>
</evidence>
<dbReference type="InterPro" id="IPR009001">
    <property type="entry name" value="Transl_elong_EF1A/Init_IF2_C"/>
</dbReference>
<dbReference type="CDD" id="cd04166">
    <property type="entry name" value="CysN_ATPS"/>
    <property type="match status" value="1"/>
</dbReference>
<dbReference type="SUPFAM" id="SSF50465">
    <property type="entry name" value="EF-Tu/eEF-1alpha/eIF2-gamma C-terminal domain"/>
    <property type="match status" value="1"/>
</dbReference>
<comment type="catalytic activity">
    <reaction evidence="1 14">
        <text>adenosine 5'-phosphosulfate + ATP = 3'-phosphoadenylyl sulfate + ADP + H(+)</text>
        <dbReference type="Rhea" id="RHEA:24152"/>
        <dbReference type="ChEBI" id="CHEBI:15378"/>
        <dbReference type="ChEBI" id="CHEBI:30616"/>
        <dbReference type="ChEBI" id="CHEBI:58243"/>
        <dbReference type="ChEBI" id="CHEBI:58339"/>
        <dbReference type="ChEBI" id="CHEBI:456216"/>
        <dbReference type="EC" id="2.7.1.25"/>
    </reaction>
</comment>
<dbReference type="InterPro" id="IPR041757">
    <property type="entry name" value="CysN_GTP-bd"/>
</dbReference>
<evidence type="ECO:0000256" key="13">
    <source>
        <dbReference type="ARBA" id="ARBA00049370"/>
    </source>
</evidence>
<dbReference type="Pfam" id="PF00009">
    <property type="entry name" value="GTP_EFTU"/>
    <property type="match status" value="1"/>
</dbReference>
<dbReference type="SUPFAM" id="SSF50447">
    <property type="entry name" value="Translation proteins"/>
    <property type="match status" value="1"/>
</dbReference>
<evidence type="ECO:0000256" key="6">
    <source>
        <dbReference type="ARBA" id="ARBA00022679"/>
    </source>
</evidence>
<dbReference type="Gene3D" id="2.40.30.10">
    <property type="entry name" value="Translation factors"/>
    <property type="match status" value="2"/>
</dbReference>
<dbReference type="InterPro" id="IPR011779">
    <property type="entry name" value="SO4_adenylTrfase_lsu"/>
</dbReference>
<comment type="similarity">
    <text evidence="3">In the C-terminal section; belongs to the APS kinase family.</text>
</comment>
<keyword evidence="9 14" id="KW-0067">ATP-binding</keyword>
<dbReference type="SUPFAM" id="SSF52540">
    <property type="entry name" value="P-loop containing nucleoside triphosphate hydrolases"/>
    <property type="match status" value="2"/>
</dbReference>
<feature type="binding site" evidence="14">
    <location>
        <begin position="454"/>
        <end position="461"/>
    </location>
    <ligand>
        <name>ATP</name>
        <dbReference type="ChEBI" id="CHEBI:30616"/>
    </ligand>
</feature>
<feature type="active site" description="Phosphoserine intermediate" evidence="14">
    <location>
        <position position="528"/>
    </location>
</feature>
<evidence type="ECO:0000256" key="9">
    <source>
        <dbReference type="ARBA" id="ARBA00022840"/>
    </source>
</evidence>
<dbReference type="GO" id="GO:0004020">
    <property type="term" value="F:adenylylsulfate kinase activity"/>
    <property type="evidence" value="ECO:0007669"/>
    <property type="project" value="UniProtKB-UniRule"/>
</dbReference>
<keyword evidence="14" id="KW-0418">Kinase</keyword>
<proteinExistence type="inferred from homology"/>
<evidence type="ECO:0000256" key="8">
    <source>
        <dbReference type="ARBA" id="ARBA00022741"/>
    </source>
</evidence>
<comment type="similarity">
    <text evidence="4">In the N-terminal section; belongs to the TRAFAC class translation factor GTPase superfamily. Classic translation factor GTPase family. CysN/NodQ subfamily.</text>
</comment>
<dbReference type="InterPro" id="IPR005225">
    <property type="entry name" value="Small_GTP-bd"/>
</dbReference>
<comment type="pathway">
    <text evidence="14">Sulfur metabolism; hydrogen sulfide biosynthesis; sulfite from sulfate: step 2/3.</text>
</comment>
<comment type="function">
    <text evidence="14">Catalyzes the synthesis of activated sulfate.</text>
</comment>
<dbReference type="PRINTS" id="PR00315">
    <property type="entry name" value="ELONGATNFCT"/>
</dbReference>
<dbReference type="CDD" id="cd02027">
    <property type="entry name" value="APSK"/>
    <property type="match status" value="1"/>
</dbReference>
<dbReference type="InterPro" id="IPR050100">
    <property type="entry name" value="TRAFAC_GTPase_members"/>
</dbReference>
<dbReference type="GO" id="GO:0004781">
    <property type="term" value="F:sulfate adenylyltransferase (ATP) activity"/>
    <property type="evidence" value="ECO:0007669"/>
    <property type="project" value="UniProtKB-EC"/>
</dbReference>
<dbReference type="NCBIfam" id="TIGR00231">
    <property type="entry name" value="small_GTP"/>
    <property type="match status" value="1"/>
</dbReference>
<evidence type="ECO:0000259" key="15">
    <source>
        <dbReference type="PROSITE" id="PS51722"/>
    </source>
</evidence>
<dbReference type="PROSITE" id="PS51722">
    <property type="entry name" value="G_TR_2"/>
    <property type="match status" value="1"/>
</dbReference>
<dbReference type="NCBIfam" id="NF003013">
    <property type="entry name" value="PRK03846.1"/>
    <property type="match status" value="1"/>
</dbReference>
<dbReference type="EC" id="2.7.1.25" evidence="14"/>
<evidence type="ECO:0000256" key="5">
    <source>
        <dbReference type="ARBA" id="ARBA00011760"/>
    </source>
</evidence>
<dbReference type="AlphaFoldDB" id="A0A401WSR0"/>
<gene>
    <name evidence="16" type="primary">nodQ</name>
    <name evidence="14" type="synonym">cysC</name>
    <name evidence="16" type="ORF">NBRC3188_1047</name>
</gene>
<dbReference type="Pfam" id="PF01583">
    <property type="entry name" value="APS_kinase"/>
    <property type="match status" value="1"/>
</dbReference>
<dbReference type="RefSeq" id="WP_124295352.1">
    <property type="nucleotide sequence ID" value="NZ_BDES01000011.1"/>
</dbReference>
<dbReference type="EMBL" id="BDES01000011">
    <property type="protein sequence ID" value="GCD52350.1"/>
    <property type="molecule type" value="Genomic_DNA"/>
</dbReference>
<evidence type="ECO:0000256" key="1">
    <source>
        <dbReference type="ARBA" id="ARBA00001823"/>
    </source>
</evidence>
<dbReference type="InterPro" id="IPR002891">
    <property type="entry name" value="APS"/>
</dbReference>
<dbReference type="NCBIfam" id="TIGR00455">
    <property type="entry name" value="apsK"/>
    <property type="match status" value="1"/>
</dbReference>
<dbReference type="GO" id="GO:0005524">
    <property type="term" value="F:ATP binding"/>
    <property type="evidence" value="ECO:0007669"/>
    <property type="project" value="UniProtKB-UniRule"/>
</dbReference>
<evidence type="ECO:0000256" key="11">
    <source>
        <dbReference type="ARBA" id="ARBA00023268"/>
    </source>
</evidence>
<keyword evidence="6 14" id="KW-0808">Transferase</keyword>
<dbReference type="InterPro" id="IPR000795">
    <property type="entry name" value="T_Tr_GTP-bd_dom"/>
</dbReference>
<dbReference type="InterPro" id="IPR009000">
    <property type="entry name" value="Transl_B-barrel_sf"/>
</dbReference>
<feature type="domain" description="Tr-type G" evidence="15">
    <location>
        <begin position="10"/>
        <end position="221"/>
    </location>
</feature>
<dbReference type="InterPro" id="IPR027417">
    <property type="entry name" value="P-loop_NTPase"/>
</dbReference>
<dbReference type="GO" id="GO:0070814">
    <property type="term" value="P:hydrogen sulfide biosynthetic process"/>
    <property type="evidence" value="ECO:0007669"/>
    <property type="project" value="UniProtKB-UniRule"/>
</dbReference>
<comment type="catalytic activity">
    <reaction evidence="13">
        <text>sulfate + ATP + H(+) = adenosine 5'-phosphosulfate + diphosphate</text>
        <dbReference type="Rhea" id="RHEA:18133"/>
        <dbReference type="ChEBI" id="CHEBI:15378"/>
        <dbReference type="ChEBI" id="CHEBI:16189"/>
        <dbReference type="ChEBI" id="CHEBI:30616"/>
        <dbReference type="ChEBI" id="CHEBI:33019"/>
        <dbReference type="ChEBI" id="CHEBI:58243"/>
        <dbReference type="EC" id="2.7.7.4"/>
    </reaction>
</comment>
<evidence type="ECO:0000256" key="3">
    <source>
        <dbReference type="ARBA" id="ARBA00005438"/>
    </source>
</evidence>
<comment type="function">
    <text evidence="12">Proposed to provide activated sulfate for transfer to Nod factor. ATP sulfurylase may be the GTPase, regulating ATP sulfurylase activity.</text>
</comment>
<comment type="function">
    <text evidence="2">APS kinase catalyzes the synthesis of activated sulfate.</text>
</comment>
<evidence type="ECO:0000313" key="17">
    <source>
        <dbReference type="Proteomes" id="UP000287300"/>
    </source>
</evidence>
<evidence type="ECO:0000256" key="12">
    <source>
        <dbReference type="ARBA" id="ARBA00024872"/>
    </source>
</evidence>
<keyword evidence="10" id="KW-0342">GTP-binding</keyword>
<comment type="subunit">
    <text evidence="5">Sulfate-activating enzymes, NodP and NodQ, may be physically associated.</text>
</comment>
<comment type="caution">
    <text evidence="16">The sequence shown here is derived from an EMBL/GenBank/DDBJ whole genome shotgun (WGS) entry which is preliminary data.</text>
</comment>
<evidence type="ECO:0000256" key="14">
    <source>
        <dbReference type="HAMAP-Rule" id="MF_00065"/>
    </source>
</evidence>
<dbReference type="Proteomes" id="UP000287300">
    <property type="component" value="Unassembled WGS sequence"/>
</dbReference>
<keyword evidence="8 14" id="KW-0547">Nucleotide-binding</keyword>
<evidence type="ECO:0000256" key="4">
    <source>
        <dbReference type="ARBA" id="ARBA00007237"/>
    </source>
</evidence>
<sequence>MSEKIYSSQDAATPIVIVGHVDHGKSTLIGRLLHDTDSLQDGKVAQIIESSKKRGLKIEWSFLLDSLQIERDQGVTVDSTRIPFRLGQREFVIVDAPGHRQFLRNMITGAADAEAAVLVVDAQEGAREQTRRHAMLLHLIGIRHVIVLLNKVDLLDFDQAKVEAVEKSVTELLNKLGLEAALFVPASARDGDNIASRSERSPWYKGPTLTEALASVPSPASRSELALRLPVQDVYRFDNTRYVAGRVERGRVRVGDTVIIGTQKTPARIASIESWHTAPHVSASAGQSIAVTLEPDVIPDRGDLLHHADAAPMEASRVRVRLFWLRQEPLRVGEHFRLRLATAEHAVTVTAIDKVVDLDDLTEHPGTEVPPEGFAEIVLSAAENIQFDPFTPGTTDGRGVLVDRQQRIVGGAPIIGPATIADGEKVIHPSASTVTVQDRERAKGHKGSVFWLTGLSGSGKSTLARAAETRLFADGVDVTVLDGDTLRAGLCKDLGFSEADRTENVRRAAEVARLLRDAGQVVIVALISPLRSDRDLARQIIGDGFEEVFVDADLGICEQRDPKGLYAAARAGKISGFTGIDAPYEAPAAPALRLVTGKDSVEAATKTLVTFVENTVRNKTGARAQS</sequence>
<dbReference type="PANTHER" id="PTHR23115">
    <property type="entry name" value="TRANSLATION FACTOR"/>
    <property type="match status" value="1"/>
</dbReference>
<dbReference type="GO" id="GO:0003924">
    <property type="term" value="F:GTPase activity"/>
    <property type="evidence" value="ECO:0007669"/>
    <property type="project" value="InterPro"/>
</dbReference>